<keyword evidence="2 7" id="KW-0813">Transport</keyword>
<dbReference type="eggNOG" id="COG0395">
    <property type="taxonomic scope" value="Bacteria"/>
</dbReference>
<evidence type="ECO:0000259" key="8">
    <source>
        <dbReference type="PROSITE" id="PS50928"/>
    </source>
</evidence>
<feature type="transmembrane region" description="Helical" evidence="7">
    <location>
        <begin position="256"/>
        <end position="274"/>
    </location>
</feature>
<dbReference type="PANTHER" id="PTHR32243:SF18">
    <property type="entry name" value="INNER MEMBRANE ABC TRANSPORTER PERMEASE PROTEIN YCJP"/>
    <property type="match status" value="1"/>
</dbReference>
<comment type="subcellular location">
    <subcellularLocation>
        <location evidence="1 7">Cell membrane</location>
        <topology evidence="1 7">Multi-pass membrane protein</topology>
    </subcellularLocation>
</comment>
<reference evidence="9 10" key="1">
    <citation type="submission" date="2014-07" db="EMBL/GenBank/DDBJ databases">
        <title>Whole Genome Sequence of the Amycolatopsis methanolica 239.</title>
        <authorList>
            <person name="Tang B."/>
        </authorList>
    </citation>
    <scope>NUCLEOTIDE SEQUENCE [LARGE SCALE GENOMIC DNA]</scope>
    <source>
        <strain evidence="9 10">239</strain>
    </source>
</reference>
<dbReference type="GO" id="GO:0055085">
    <property type="term" value="P:transmembrane transport"/>
    <property type="evidence" value="ECO:0007669"/>
    <property type="project" value="InterPro"/>
</dbReference>
<name>A0A076MRE7_AMYME</name>
<proteinExistence type="inferred from homology"/>
<sequence>MTLRRKVIIHLLALIAFVWSVAPLAWILVISLMYHHEFGSADIHLLPDQPTLANYVRLLGGSAANWDGSRMEPNAYGPLIRAGLLNSAEVAVWVTVLSMLVAVPAAYALSRVQMRFRKAGLLTVVATRAIPPVATTVPFFTLYQTLNLAGTKTGLVVAHLTITVPLLVWIGTSFFGGLPPGLERIAQVDGCSRWQAFWRIVVPASRPAMTAMAVIAFLTSWDEFTFALIFNTGTPAQTFPAALSSMFFQVSVPTDVAAATVLGLIPPLVVAAIFQRYIRKVNLVGL</sequence>
<evidence type="ECO:0000256" key="7">
    <source>
        <dbReference type="RuleBase" id="RU363032"/>
    </source>
</evidence>
<keyword evidence="6 7" id="KW-0472">Membrane</keyword>
<feature type="transmembrane region" description="Helical" evidence="7">
    <location>
        <begin position="155"/>
        <end position="175"/>
    </location>
</feature>
<dbReference type="Gene3D" id="1.10.3720.10">
    <property type="entry name" value="MetI-like"/>
    <property type="match status" value="1"/>
</dbReference>
<keyword evidence="4 7" id="KW-0812">Transmembrane</keyword>
<dbReference type="KEGG" id="amq:AMETH_3112"/>
<feature type="transmembrane region" description="Helical" evidence="7">
    <location>
        <begin position="90"/>
        <end position="109"/>
    </location>
</feature>
<evidence type="ECO:0000313" key="10">
    <source>
        <dbReference type="Proteomes" id="UP000062973"/>
    </source>
</evidence>
<evidence type="ECO:0000256" key="1">
    <source>
        <dbReference type="ARBA" id="ARBA00004651"/>
    </source>
</evidence>
<dbReference type="Pfam" id="PF00528">
    <property type="entry name" value="BPD_transp_1"/>
    <property type="match status" value="1"/>
</dbReference>
<dbReference type="OrthoDB" id="3569827at2"/>
<feature type="transmembrane region" description="Helical" evidence="7">
    <location>
        <begin position="7"/>
        <end position="34"/>
    </location>
</feature>
<evidence type="ECO:0000313" key="9">
    <source>
        <dbReference type="EMBL" id="AIJ23204.1"/>
    </source>
</evidence>
<feature type="transmembrane region" description="Helical" evidence="7">
    <location>
        <begin position="196"/>
        <end position="218"/>
    </location>
</feature>
<protein>
    <submittedName>
        <fullName evidence="9">Multiple sugar ABC transporter permease</fullName>
    </submittedName>
</protein>
<evidence type="ECO:0000256" key="6">
    <source>
        <dbReference type="ARBA" id="ARBA00023136"/>
    </source>
</evidence>
<feature type="transmembrane region" description="Helical" evidence="7">
    <location>
        <begin position="121"/>
        <end position="143"/>
    </location>
</feature>
<dbReference type="EMBL" id="CP009110">
    <property type="protein sequence ID" value="AIJ23204.1"/>
    <property type="molecule type" value="Genomic_DNA"/>
</dbReference>
<dbReference type="PATRIC" id="fig|1068978.7.peg.3324"/>
<evidence type="ECO:0000256" key="2">
    <source>
        <dbReference type="ARBA" id="ARBA00022448"/>
    </source>
</evidence>
<comment type="similarity">
    <text evidence="7">Belongs to the binding-protein-dependent transport system permease family.</text>
</comment>
<dbReference type="HOGENOM" id="CLU_016047_1_2_11"/>
<dbReference type="AlphaFoldDB" id="A0A076MRE7"/>
<gene>
    <name evidence="9" type="ORF">AMETH_3112</name>
</gene>
<keyword evidence="3" id="KW-1003">Cell membrane</keyword>
<dbReference type="SUPFAM" id="SSF161098">
    <property type="entry name" value="MetI-like"/>
    <property type="match status" value="1"/>
</dbReference>
<keyword evidence="5 7" id="KW-1133">Transmembrane helix</keyword>
<evidence type="ECO:0000256" key="4">
    <source>
        <dbReference type="ARBA" id="ARBA00022692"/>
    </source>
</evidence>
<dbReference type="RefSeq" id="WP_017988203.1">
    <property type="nucleotide sequence ID" value="NZ_AQUL01000002.1"/>
</dbReference>
<dbReference type="CDD" id="cd06261">
    <property type="entry name" value="TM_PBP2"/>
    <property type="match status" value="1"/>
</dbReference>
<evidence type="ECO:0000256" key="5">
    <source>
        <dbReference type="ARBA" id="ARBA00022989"/>
    </source>
</evidence>
<dbReference type="InterPro" id="IPR035906">
    <property type="entry name" value="MetI-like_sf"/>
</dbReference>
<feature type="domain" description="ABC transmembrane type-1" evidence="8">
    <location>
        <begin position="84"/>
        <end position="274"/>
    </location>
</feature>
<dbReference type="PANTHER" id="PTHR32243">
    <property type="entry name" value="MALTOSE TRANSPORT SYSTEM PERMEASE-RELATED"/>
    <property type="match status" value="1"/>
</dbReference>
<dbReference type="Proteomes" id="UP000062973">
    <property type="component" value="Chromosome"/>
</dbReference>
<dbReference type="PROSITE" id="PS50928">
    <property type="entry name" value="ABC_TM1"/>
    <property type="match status" value="1"/>
</dbReference>
<dbReference type="InterPro" id="IPR050901">
    <property type="entry name" value="BP-dep_ABC_trans_perm"/>
</dbReference>
<accession>A0A076MRE7</accession>
<dbReference type="STRING" id="1068978.AMETH_3112"/>
<dbReference type="GO" id="GO:0005886">
    <property type="term" value="C:plasma membrane"/>
    <property type="evidence" value="ECO:0007669"/>
    <property type="project" value="UniProtKB-SubCell"/>
</dbReference>
<keyword evidence="10" id="KW-1185">Reference proteome</keyword>
<organism evidence="9 10">
    <name type="scientific">Amycolatopsis methanolica 239</name>
    <dbReference type="NCBI Taxonomy" id="1068978"/>
    <lineage>
        <taxon>Bacteria</taxon>
        <taxon>Bacillati</taxon>
        <taxon>Actinomycetota</taxon>
        <taxon>Actinomycetes</taxon>
        <taxon>Pseudonocardiales</taxon>
        <taxon>Pseudonocardiaceae</taxon>
        <taxon>Amycolatopsis</taxon>
        <taxon>Amycolatopsis methanolica group</taxon>
    </lineage>
</organism>
<dbReference type="InterPro" id="IPR000515">
    <property type="entry name" value="MetI-like"/>
</dbReference>
<evidence type="ECO:0000256" key="3">
    <source>
        <dbReference type="ARBA" id="ARBA00022475"/>
    </source>
</evidence>